<evidence type="ECO:0000313" key="2">
    <source>
        <dbReference type="Proteomes" id="UP001055879"/>
    </source>
</evidence>
<evidence type="ECO:0000313" key="1">
    <source>
        <dbReference type="EMBL" id="KAI3718781.1"/>
    </source>
</evidence>
<comment type="caution">
    <text evidence="1">The sequence shown here is derived from an EMBL/GenBank/DDBJ whole genome shotgun (WGS) entry which is preliminary data.</text>
</comment>
<reference evidence="1 2" key="2">
    <citation type="journal article" date="2022" name="Mol. Ecol. Resour.">
        <title>The genomes of chicory, endive, great burdock and yacon provide insights into Asteraceae paleo-polyploidization history and plant inulin production.</title>
        <authorList>
            <person name="Fan W."/>
            <person name="Wang S."/>
            <person name="Wang H."/>
            <person name="Wang A."/>
            <person name="Jiang F."/>
            <person name="Liu H."/>
            <person name="Zhao H."/>
            <person name="Xu D."/>
            <person name="Zhang Y."/>
        </authorList>
    </citation>
    <scope>NUCLEOTIDE SEQUENCE [LARGE SCALE GENOMIC DNA]</scope>
    <source>
        <strain evidence="2">cv. Niubang</strain>
    </source>
</reference>
<dbReference type="EMBL" id="CM042052">
    <property type="protein sequence ID" value="KAI3718781.1"/>
    <property type="molecule type" value="Genomic_DNA"/>
</dbReference>
<sequence length="434" mass="48636">MSSAAYNRLHGLFKNSTATATATATGTGTSTAVSTTNKIVKEKTKRPKKSPAIPTATATATGTVVSRPKTENLAFEPLPMSQLTNSLANLKMFIDTFKRTSNTGPFRYSYKYYDDVVSHLARAKQHAYIEEILEHQKRYKTDMTKEAFVARLISLYGKSRMFDHARKLFDEMPELNCPRTVLSANALLTACINSKRLDKMPELFRELREELSIEPDEVSYNVVVKAFCEMDAIDSALQVADEMEKNGCECNLYTYNTILDALYGKGNILDADKIWDTMKSKNLDPDVRTYNAKLRGLIFANQITEAIGLLDEMKTKGVNPDVYTYNGLIHGFVKDDDLVAVKRWYAEMAANEIVPDSVTFRIIIPFASKKGDYQFGFELSKVGLLREMNVGRSNLQGVVDGLVKEAAVDEAKELVELVKASNFIYYKLKLSVNS</sequence>
<reference evidence="2" key="1">
    <citation type="journal article" date="2022" name="Mol. Ecol. Resour.">
        <title>The genomes of chicory, endive, great burdock and yacon provide insights into Asteraceae palaeo-polyploidization history and plant inulin production.</title>
        <authorList>
            <person name="Fan W."/>
            <person name="Wang S."/>
            <person name="Wang H."/>
            <person name="Wang A."/>
            <person name="Jiang F."/>
            <person name="Liu H."/>
            <person name="Zhao H."/>
            <person name="Xu D."/>
            <person name="Zhang Y."/>
        </authorList>
    </citation>
    <scope>NUCLEOTIDE SEQUENCE [LARGE SCALE GENOMIC DNA]</scope>
    <source>
        <strain evidence="2">cv. Niubang</strain>
    </source>
</reference>
<dbReference type="Proteomes" id="UP001055879">
    <property type="component" value="Linkage Group LG06"/>
</dbReference>
<organism evidence="1 2">
    <name type="scientific">Arctium lappa</name>
    <name type="common">Greater burdock</name>
    <name type="synonym">Lappa major</name>
    <dbReference type="NCBI Taxonomy" id="4217"/>
    <lineage>
        <taxon>Eukaryota</taxon>
        <taxon>Viridiplantae</taxon>
        <taxon>Streptophyta</taxon>
        <taxon>Embryophyta</taxon>
        <taxon>Tracheophyta</taxon>
        <taxon>Spermatophyta</taxon>
        <taxon>Magnoliopsida</taxon>
        <taxon>eudicotyledons</taxon>
        <taxon>Gunneridae</taxon>
        <taxon>Pentapetalae</taxon>
        <taxon>asterids</taxon>
        <taxon>campanulids</taxon>
        <taxon>Asterales</taxon>
        <taxon>Asteraceae</taxon>
        <taxon>Carduoideae</taxon>
        <taxon>Cardueae</taxon>
        <taxon>Arctiinae</taxon>
        <taxon>Arctium</taxon>
    </lineage>
</organism>
<protein>
    <submittedName>
        <fullName evidence="1">Uncharacterized protein</fullName>
    </submittedName>
</protein>
<proteinExistence type="predicted"/>
<keyword evidence="2" id="KW-1185">Reference proteome</keyword>
<gene>
    <name evidence="1" type="ORF">L6452_19665</name>
</gene>
<accession>A0ACB9BAJ5</accession>
<name>A0ACB9BAJ5_ARCLA</name>